<dbReference type="SUPFAM" id="SSF53335">
    <property type="entry name" value="S-adenosyl-L-methionine-dependent methyltransferases"/>
    <property type="match status" value="1"/>
</dbReference>
<feature type="domain" description="Methyltransferase" evidence="1">
    <location>
        <begin position="52"/>
        <end position="146"/>
    </location>
</feature>
<evidence type="ECO:0000313" key="3">
    <source>
        <dbReference type="Proteomes" id="UP001635817"/>
    </source>
</evidence>
<evidence type="ECO:0000313" key="2">
    <source>
        <dbReference type="EMBL" id="MFN6550515.1"/>
    </source>
</evidence>
<comment type="caution">
    <text evidence="2">The sequence shown here is derived from an EMBL/GenBank/DDBJ whole genome shotgun (WGS) entry which is preliminary data.</text>
</comment>
<dbReference type="Proteomes" id="UP001635817">
    <property type="component" value="Unassembled WGS sequence"/>
</dbReference>
<sequence>MMSQSSAEPLVAVAELVARYADEPPRRVPGYDALHQMAAVLLAENAPRVARVLVVGAGGGKELAMLADTHPGWTIDGVDPSEEMLDLARRTVGSNSGRVHLINGVIDDVPADALYDGAVSVLTMHFLDIEERLRTISEIHRRLRPGSPLVVAHYSVPEVSRDLWMRRHVEFCVTAGLARDNAENARHAVEERVPILTPDQDEAILHEAGFNDVALFYAALTFRGWVGYA</sequence>
<organism evidence="2 3">
    <name type="scientific">Mycolicibacterium septicum</name>
    <dbReference type="NCBI Taxonomy" id="98668"/>
    <lineage>
        <taxon>Bacteria</taxon>
        <taxon>Bacillati</taxon>
        <taxon>Actinomycetota</taxon>
        <taxon>Actinomycetes</taxon>
        <taxon>Mycobacteriales</taxon>
        <taxon>Mycobacteriaceae</taxon>
        <taxon>Mycolicibacterium</taxon>
    </lineage>
</organism>
<reference evidence="2 3" key="1">
    <citation type="submission" date="2024-12" db="EMBL/GenBank/DDBJ databases">
        <title>The coexistence of Mycolicibacterium septicum and Mycolicibacterium nivoides in clinical samples.</title>
        <authorList>
            <person name="Wang C."/>
            <person name="Feng Y."/>
            <person name="Zong Z."/>
        </authorList>
    </citation>
    <scope>NUCLEOTIDE SEQUENCE [LARGE SCALE GENOMIC DNA]</scope>
    <source>
        <strain evidence="2 3">120310</strain>
    </source>
</reference>
<dbReference type="RefSeq" id="WP_409549326.1">
    <property type="nucleotide sequence ID" value="NZ_JBKBDE010000002.1"/>
</dbReference>
<proteinExistence type="predicted"/>
<accession>A0ABW9LSN5</accession>
<dbReference type="InterPro" id="IPR041698">
    <property type="entry name" value="Methyltransf_25"/>
</dbReference>
<dbReference type="EC" id="2.1.1.-" evidence="2"/>
<dbReference type="PANTHER" id="PTHR43464">
    <property type="entry name" value="METHYLTRANSFERASE"/>
    <property type="match status" value="1"/>
</dbReference>
<dbReference type="GO" id="GO:0032259">
    <property type="term" value="P:methylation"/>
    <property type="evidence" value="ECO:0007669"/>
    <property type="project" value="UniProtKB-KW"/>
</dbReference>
<dbReference type="Pfam" id="PF13649">
    <property type="entry name" value="Methyltransf_25"/>
    <property type="match status" value="1"/>
</dbReference>
<keyword evidence="2" id="KW-0808">Transferase</keyword>
<dbReference type="Gene3D" id="3.40.50.150">
    <property type="entry name" value="Vaccinia Virus protein VP39"/>
    <property type="match status" value="1"/>
</dbReference>
<dbReference type="EMBL" id="JBKBDE010000002">
    <property type="protein sequence ID" value="MFN6550515.1"/>
    <property type="molecule type" value="Genomic_DNA"/>
</dbReference>
<protein>
    <submittedName>
        <fullName evidence="2">Class I SAM-dependent methyltransferase</fullName>
        <ecNumber evidence="2">2.1.1.-</ecNumber>
    </submittedName>
</protein>
<keyword evidence="2" id="KW-0489">Methyltransferase</keyword>
<gene>
    <name evidence="2" type="ORF">ACK4CP_08935</name>
</gene>
<dbReference type="InterPro" id="IPR029063">
    <property type="entry name" value="SAM-dependent_MTases_sf"/>
</dbReference>
<dbReference type="CDD" id="cd02440">
    <property type="entry name" value="AdoMet_MTases"/>
    <property type="match status" value="1"/>
</dbReference>
<name>A0ABW9LSN5_9MYCO</name>
<keyword evidence="3" id="KW-1185">Reference proteome</keyword>
<dbReference type="PANTHER" id="PTHR43464:SF58">
    <property type="entry name" value="BLR7975 PROTEIN"/>
    <property type="match status" value="1"/>
</dbReference>
<dbReference type="GO" id="GO:0008168">
    <property type="term" value="F:methyltransferase activity"/>
    <property type="evidence" value="ECO:0007669"/>
    <property type="project" value="UniProtKB-KW"/>
</dbReference>
<evidence type="ECO:0000259" key="1">
    <source>
        <dbReference type="Pfam" id="PF13649"/>
    </source>
</evidence>